<evidence type="ECO:0000256" key="9">
    <source>
        <dbReference type="SAM" id="MobiDB-lite"/>
    </source>
</evidence>
<feature type="domain" description="Cytochrome c" evidence="11">
    <location>
        <begin position="28"/>
        <end position="130"/>
    </location>
</feature>
<dbReference type="InterPro" id="IPR008168">
    <property type="entry name" value="Cyt_C_IC"/>
</dbReference>
<evidence type="ECO:0000313" key="13">
    <source>
        <dbReference type="Proteomes" id="UP000242224"/>
    </source>
</evidence>
<keyword evidence="6" id="KW-0249">Electron transport</keyword>
<comment type="caution">
    <text evidence="12">The sequence shown here is derived from an EMBL/GenBank/DDBJ whole genome shotgun (WGS) entry which is preliminary data.</text>
</comment>
<keyword evidence="3 8" id="KW-0349">Heme</keyword>
<evidence type="ECO:0000256" key="1">
    <source>
        <dbReference type="ARBA" id="ARBA00001926"/>
    </source>
</evidence>
<reference evidence="12 13" key="1">
    <citation type="submission" date="2016-11" db="EMBL/GenBank/DDBJ databases">
        <title>A multilocus sequence analysis scheme for characterization of bacteria in the genus Thioclava.</title>
        <authorList>
            <person name="Liu Y."/>
            <person name="Shao Z."/>
        </authorList>
    </citation>
    <scope>NUCLEOTIDE SEQUENCE [LARGE SCALE GENOMIC DNA]</scope>
    <source>
        <strain evidence="12 13">11.10-0-13</strain>
    </source>
</reference>
<dbReference type="InterPro" id="IPR009056">
    <property type="entry name" value="Cyt_c-like_dom"/>
</dbReference>
<evidence type="ECO:0000313" key="12">
    <source>
        <dbReference type="EMBL" id="OOY11167.1"/>
    </source>
</evidence>
<evidence type="ECO:0000256" key="10">
    <source>
        <dbReference type="SAM" id="SignalP"/>
    </source>
</evidence>
<dbReference type="SUPFAM" id="SSF46626">
    <property type="entry name" value="Cytochrome c"/>
    <property type="match status" value="1"/>
</dbReference>
<organism evidence="12 13">
    <name type="scientific">Thioclava marina</name>
    <dbReference type="NCBI Taxonomy" id="1915077"/>
    <lineage>
        <taxon>Bacteria</taxon>
        <taxon>Pseudomonadati</taxon>
        <taxon>Pseudomonadota</taxon>
        <taxon>Alphaproteobacteria</taxon>
        <taxon>Rhodobacterales</taxon>
        <taxon>Paracoccaceae</taxon>
        <taxon>Thioclava</taxon>
    </lineage>
</organism>
<keyword evidence="10" id="KW-0732">Signal</keyword>
<dbReference type="Pfam" id="PF00034">
    <property type="entry name" value="Cytochrom_C"/>
    <property type="match status" value="1"/>
</dbReference>
<evidence type="ECO:0000256" key="6">
    <source>
        <dbReference type="ARBA" id="ARBA00022982"/>
    </source>
</evidence>
<keyword evidence="5 8" id="KW-0479">Metal-binding</keyword>
<comment type="cofactor">
    <cofactor evidence="1">
        <name>heme c</name>
        <dbReference type="ChEBI" id="CHEBI:61717"/>
    </cofactor>
</comment>
<evidence type="ECO:0000256" key="5">
    <source>
        <dbReference type="ARBA" id="ARBA00022723"/>
    </source>
</evidence>
<gene>
    <name evidence="12" type="ORF">BMG00_15645</name>
</gene>
<dbReference type="EMBL" id="MPZS01000003">
    <property type="protein sequence ID" value="OOY11167.1"/>
    <property type="molecule type" value="Genomic_DNA"/>
</dbReference>
<dbReference type="Gene3D" id="1.10.760.10">
    <property type="entry name" value="Cytochrome c-like domain"/>
    <property type="match status" value="1"/>
</dbReference>
<feature type="region of interest" description="Disordered" evidence="9">
    <location>
        <begin position="50"/>
        <end position="74"/>
    </location>
</feature>
<evidence type="ECO:0000256" key="2">
    <source>
        <dbReference type="ARBA" id="ARBA00022448"/>
    </source>
</evidence>
<evidence type="ECO:0000256" key="7">
    <source>
        <dbReference type="ARBA" id="ARBA00023004"/>
    </source>
</evidence>
<accession>A0ABX3MIC7</accession>
<proteinExistence type="predicted"/>
<feature type="chain" id="PRO_5045933008" evidence="10">
    <location>
        <begin position="21"/>
        <end position="144"/>
    </location>
</feature>
<dbReference type="RefSeq" id="WP_078574983.1">
    <property type="nucleotide sequence ID" value="NZ_MPZS01000003.1"/>
</dbReference>
<dbReference type="PROSITE" id="PS51007">
    <property type="entry name" value="CYTC"/>
    <property type="match status" value="1"/>
</dbReference>
<sequence length="144" mass="15192">MNRKLLCGALIALTAGLLQASANPLDGRDIARGERLYAENCASCHGADLEGQPDWREPGPDGVLPAPPHDGTGHTWHHDTALLFDYVKQGGAAALAARGVSDFASGMPGFGGTLDDAEILDILGYIRSTWPERMQAVQAARDGN</sequence>
<dbReference type="Proteomes" id="UP000242224">
    <property type="component" value="Unassembled WGS sequence"/>
</dbReference>
<evidence type="ECO:0000256" key="3">
    <source>
        <dbReference type="ARBA" id="ARBA00022617"/>
    </source>
</evidence>
<keyword evidence="7 8" id="KW-0408">Iron</keyword>
<evidence type="ECO:0000256" key="8">
    <source>
        <dbReference type="PROSITE-ProRule" id="PRU00433"/>
    </source>
</evidence>
<dbReference type="PANTHER" id="PTHR35008">
    <property type="entry name" value="BLL4482 PROTEIN-RELATED"/>
    <property type="match status" value="1"/>
</dbReference>
<name>A0ABX3MIC7_9RHOB</name>
<feature type="signal peptide" evidence="10">
    <location>
        <begin position="1"/>
        <end position="20"/>
    </location>
</feature>
<dbReference type="InterPro" id="IPR036909">
    <property type="entry name" value="Cyt_c-like_dom_sf"/>
</dbReference>
<evidence type="ECO:0000256" key="4">
    <source>
        <dbReference type="ARBA" id="ARBA00022660"/>
    </source>
</evidence>
<evidence type="ECO:0000259" key="11">
    <source>
        <dbReference type="PROSITE" id="PS51007"/>
    </source>
</evidence>
<dbReference type="PRINTS" id="PR00605">
    <property type="entry name" value="CYTCHROMECIC"/>
</dbReference>
<keyword evidence="2" id="KW-0813">Transport</keyword>
<dbReference type="InterPro" id="IPR051459">
    <property type="entry name" value="Cytochrome_c-type_DH"/>
</dbReference>
<keyword evidence="13" id="KW-1185">Reference proteome</keyword>
<dbReference type="PANTHER" id="PTHR35008:SF4">
    <property type="entry name" value="BLL4482 PROTEIN"/>
    <property type="match status" value="1"/>
</dbReference>
<keyword evidence="4" id="KW-0679">Respiratory chain</keyword>
<protein>
    <submittedName>
        <fullName evidence="12">Cytochrome C</fullName>
    </submittedName>
</protein>